<dbReference type="EMBL" id="BK032756">
    <property type="protein sequence ID" value="DAF58568.1"/>
    <property type="molecule type" value="Genomic_DNA"/>
</dbReference>
<dbReference type="InterPro" id="IPR057005">
    <property type="entry name" value="Phage_TAC_17"/>
</dbReference>
<evidence type="ECO:0000313" key="2">
    <source>
        <dbReference type="EMBL" id="DAF58568.1"/>
    </source>
</evidence>
<accession>A0A8S5T623</accession>
<proteinExistence type="predicted"/>
<name>A0A8S5T623_9CAUD</name>
<reference evidence="2" key="1">
    <citation type="journal article" date="2021" name="Proc. Natl. Acad. Sci. U.S.A.">
        <title>A Catalog of Tens of Thousands of Viruses from Human Metagenomes Reveals Hidden Associations with Chronic Diseases.</title>
        <authorList>
            <person name="Tisza M.J."/>
            <person name="Buck C.B."/>
        </authorList>
    </citation>
    <scope>NUCLEOTIDE SEQUENCE</scope>
    <source>
        <strain evidence="2">CtGpg14</strain>
    </source>
</reference>
<feature type="compositionally biased region" description="Polar residues" evidence="1">
    <location>
        <begin position="125"/>
        <end position="140"/>
    </location>
</feature>
<dbReference type="Pfam" id="PF23803">
    <property type="entry name" value="Phage_TAC_17"/>
    <property type="match status" value="1"/>
</dbReference>
<evidence type="ECO:0000256" key="1">
    <source>
        <dbReference type="SAM" id="MobiDB-lite"/>
    </source>
</evidence>
<feature type="region of interest" description="Disordered" evidence="1">
    <location>
        <begin position="121"/>
        <end position="148"/>
    </location>
</feature>
<protein>
    <recommendedName>
        <fullName evidence="3">Tail assembly chaperone</fullName>
    </recommendedName>
</protein>
<organism evidence="2">
    <name type="scientific">Siphoviridae sp. ctGpg14</name>
    <dbReference type="NCBI Taxonomy" id="2827824"/>
    <lineage>
        <taxon>Viruses</taxon>
        <taxon>Duplodnaviria</taxon>
        <taxon>Heunggongvirae</taxon>
        <taxon>Uroviricota</taxon>
        <taxon>Caudoviricetes</taxon>
    </lineage>
</organism>
<sequence>MIVKEITYVEPLSGEELTEKFYFHINSAEALRIMGRSGNKDWETYVKDVGASGDADRIMDFIEQFVSIAVGYKNVDGRFTKTKDFRDEFLASEAYGKLFVDFIQDEAFARKFFSQLIEEGRSGKNKGQNAQLETVANKGNRQQRRSKK</sequence>
<evidence type="ECO:0008006" key="3">
    <source>
        <dbReference type="Google" id="ProtNLM"/>
    </source>
</evidence>